<reference evidence="1 2" key="1">
    <citation type="submission" date="2014-04" db="EMBL/GenBank/DDBJ databases">
        <authorList>
            <person name="Bishop-Lilly K.A."/>
            <person name="Broomall S.M."/>
            <person name="Chain P.S."/>
            <person name="Chertkov O."/>
            <person name="Coyne S.R."/>
            <person name="Daligault H.E."/>
            <person name="Davenport K.W."/>
            <person name="Erkkila T."/>
            <person name="Frey K.G."/>
            <person name="Gibbons H.S."/>
            <person name="Gu W."/>
            <person name="Jaissle J."/>
            <person name="Johnson S.L."/>
            <person name="Koroleva G.I."/>
            <person name="Ladner J.T."/>
            <person name="Lo C.-C."/>
            <person name="Minogue T.D."/>
            <person name="Munk C."/>
            <person name="Palacios G.F."/>
            <person name="Redden C.L."/>
            <person name="Rosenzweig C.N."/>
            <person name="Scholz M.B."/>
            <person name="Teshima H."/>
            <person name="Xu Y."/>
        </authorList>
    </citation>
    <scope>NUCLEOTIDE SEQUENCE [LARGE SCALE GENOMIC DNA]</scope>
    <source>
        <strain evidence="1 2">8244</strain>
    </source>
</reference>
<organism evidence="1 2">
    <name type="scientific">Paenibacillus macerans</name>
    <name type="common">Bacillus macerans</name>
    <dbReference type="NCBI Taxonomy" id="44252"/>
    <lineage>
        <taxon>Bacteria</taxon>
        <taxon>Bacillati</taxon>
        <taxon>Bacillota</taxon>
        <taxon>Bacilli</taxon>
        <taxon>Bacillales</taxon>
        <taxon>Paenibacillaceae</taxon>
        <taxon>Paenibacillus</taxon>
    </lineage>
</organism>
<sequence>MNLDIRDVRSEDIEPIKSIIANTWNRRGLLRMKTS</sequence>
<dbReference type="HOGENOM" id="CLU_3366200_0_0_9"/>
<evidence type="ECO:0000313" key="1">
    <source>
        <dbReference type="EMBL" id="KFM93007.1"/>
    </source>
</evidence>
<accession>A0A090Y593</accession>
<dbReference type="AlphaFoldDB" id="A0A090Y593"/>
<comment type="caution">
    <text evidence="1">The sequence shown here is derived from an EMBL/GenBank/DDBJ whole genome shotgun (WGS) entry which is preliminary data.</text>
</comment>
<protein>
    <recommendedName>
        <fullName evidence="3">GNAT family N-acetyltransferase</fullName>
    </recommendedName>
</protein>
<gene>
    <name evidence="1" type="ORF">DJ90_2859</name>
</gene>
<name>A0A090Y593_PAEMA</name>
<dbReference type="EMBL" id="JMQA01000053">
    <property type="protein sequence ID" value="KFM93007.1"/>
    <property type="molecule type" value="Genomic_DNA"/>
</dbReference>
<proteinExistence type="predicted"/>
<evidence type="ECO:0000313" key="2">
    <source>
        <dbReference type="Proteomes" id="UP000029278"/>
    </source>
</evidence>
<dbReference type="Proteomes" id="UP000029278">
    <property type="component" value="Unassembled WGS sequence"/>
</dbReference>
<evidence type="ECO:0008006" key="3">
    <source>
        <dbReference type="Google" id="ProtNLM"/>
    </source>
</evidence>
<keyword evidence="2" id="KW-1185">Reference proteome</keyword>